<name>A0ABY7F378_MYAAR</name>
<evidence type="ECO:0000256" key="2">
    <source>
        <dbReference type="ARBA" id="ARBA00022676"/>
    </source>
</evidence>
<dbReference type="EMBL" id="CP111021">
    <property type="protein sequence ID" value="WAR16082.1"/>
    <property type="molecule type" value="Genomic_DNA"/>
</dbReference>
<evidence type="ECO:0000313" key="8">
    <source>
        <dbReference type="Proteomes" id="UP001164746"/>
    </source>
</evidence>
<dbReference type="Gene3D" id="3.90.176.10">
    <property type="entry name" value="Toxin ADP-ribosyltransferase, Chain A, domain 1"/>
    <property type="match status" value="1"/>
</dbReference>
<keyword evidence="6" id="KW-0520">NAD</keyword>
<dbReference type="SUPFAM" id="SSF56399">
    <property type="entry name" value="ADP-ribosylation"/>
    <property type="match status" value="1"/>
</dbReference>
<organism evidence="7 8">
    <name type="scientific">Mya arenaria</name>
    <name type="common">Soft-shell clam</name>
    <dbReference type="NCBI Taxonomy" id="6604"/>
    <lineage>
        <taxon>Eukaryota</taxon>
        <taxon>Metazoa</taxon>
        <taxon>Spiralia</taxon>
        <taxon>Lophotrochozoa</taxon>
        <taxon>Mollusca</taxon>
        <taxon>Bivalvia</taxon>
        <taxon>Autobranchia</taxon>
        <taxon>Heteroconchia</taxon>
        <taxon>Euheterodonta</taxon>
        <taxon>Imparidentia</taxon>
        <taxon>Neoheterodontei</taxon>
        <taxon>Myida</taxon>
        <taxon>Myoidea</taxon>
        <taxon>Myidae</taxon>
        <taxon>Mya</taxon>
    </lineage>
</organism>
<dbReference type="Pfam" id="PF01129">
    <property type="entry name" value="ART"/>
    <property type="match status" value="1"/>
</dbReference>
<sequence length="266" mass="29896">MMVNVLFQVFGILLCTSCLVEGVSYADEVRNLFERHFTNKDNECWSTTGADENTNDKGMAIALVNVYTQNCINYNNNPDNRQFYWQLNAKLRDQTNEQIWRDTEKLLNKALEMLGAKTWDLVFRASHCTDIKKGYILKNYDFWSTSLNASASANFLDENKIFFKIVTSPGGTEISEYSNFTDEKEVLLQSNSELYVQEYITDEQGIDAKKKKVGLPKSKKMKAFAVVTGNIPARASRSGLRSGFCGIVRGSTADASPSKSGCCTIL</sequence>
<keyword evidence="4" id="KW-0548">Nucleotidyltransferase</keyword>
<reference evidence="7" key="1">
    <citation type="submission" date="2022-11" db="EMBL/GenBank/DDBJ databases">
        <title>Centuries of genome instability and evolution in soft-shell clam transmissible cancer (bioRxiv).</title>
        <authorList>
            <person name="Hart S.F.M."/>
            <person name="Yonemitsu M.A."/>
            <person name="Giersch R.M."/>
            <person name="Beal B.F."/>
            <person name="Arriagada G."/>
            <person name="Davis B.W."/>
            <person name="Ostrander E.A."/>
            <person name="Goff S.P."/>
            <person name="Metzger M.J."/>
        </authorList>
    </citation>
    <scope>NUCLEOTIDE SEQUENCE</scope>
    <source>
        <strain evidence="7">MELC-2E11</strain>
        <tissue evidence="7">Siphon/mantle</tissue>
    </source>
</reference>
<keyword evidence="3 6" id="KW-0808">Transferase</keyword>
<dbReference type="PROSITE" id="PS51996">
    <property type="entry name" value="TR_MART"/>
    <property type="match status" value="1"/>
</dbReference>
<evidence type="ECO:0000256" key="5">
    <source>
        <dbReference type="ARBA" id="ARBA00047597"/>
    </source>
</evidence>
<feature type="signal peptide" evidence="6">
    <location>
        <begin position="1"/>
        <end position="22"/>
    </location>
</feature>
<evidence type="ECO:0000313" key="7">
    <source>
        <dbReference type="EMBL" id="WAR16082.1"/>
    </source>
</evidence>
<keyword evidence="2 6" id="KW-0328">Glycosyltransferase</keyword>
<protein>
    <recommendedName>
        <fullName evidence="6">NAD(P)(+)--arginine ADP-ribosyltransferase</fullName>
        <ecNumber evidence="6">2.4.2.31</ecNumber>
    </recommendedName>
    <alternativeName>
        <fullName evidence="6">Mono(ADP-ribosyl)transferase</fullName>
    </alternativeName>
</protein>
<dbReference type="InterPro" id="IPR000768">
    <property type="entry name" value="ART"/>
</dbReference>
<evidence type="ECO:0000256" key="3">
    <source>
        <dbReference type="ARBA" id="ARBA00022679"/>
    </source>
</evidence>
<evidence type="ECO:0000256" key="4">
    <source>
        <dbReference type="ARBA" id="ARBA00022695"/>
    </source>
</evidence>
<keyword evidence="6" id="KW-0521">NADP</keyword>
<accession>A0ABY7F378</accession>
<dbReference type="EC" id="2.4.2.31" evidence="6"/>
<keyword evidence="6" id="KW-0732">Signal</keyword>
<proteinExistence type="inferred from homology"/>
<feature type="chain" id="PRO_5045014384" description="NAD(P)(+)--arginine ADP-ribosyltransferase" evidence="6">
    <location>
        <begin position="23"/>
        <end position="266"/>
    </location>
</feature>
<dbReference type="Proteomes" id="UP001164746">
    <property type="component" value="Chromosome 10"/>
</dbReference>
<evidence type="ECO:0000256" key="1">
    <source>
        <dbReference type="ARBA" id="ARBA00009558"/>
    </source>
</evidence>
<keyword evidence="8" id="KW-1185">Reference proteome</keyword>
<gene>
    <name evidence="7" type="ORF">MAR_030676</name>
</gene>
<comment type="catalytic activity">
    <reaction evidence="5 6">
        <text>L-arginyl-[protein] + NAD(+) = N(omega)-(ADP-D-ribosyl)-L-arginyl-[protein] + nicotinamide + H(+)</text>
        <dbReference type="Rhea" id="RHEA:19149"/>
        <dbReference type="Rhea" id="RHEA-COMP:10532"/>
        <dbReference type="Rhea" id="RHEA-COMP:15087"/>
        <dbReference type="ChEBI" id="CHEBI:15378"/>
        <dbReference type="ChEBI" id="CHEBI:17154"/>
        <dbReference type="ChEBI" id="CHEBI:29965"/>
        <dbReference type="ChEBI" id="CHEBI:57540"/>
        <dbReference type="ChEBI" id="CHEBI:142554"/>
        <dbReference type="EC" id="2.4.2.31"/>
    </reaction>
</comment>
<comment type="similarity">
    <text evidence="1 6">Belongs to the Arg-specific ADP-ribosyltransferase family.</text>
</comment>
<evidence type="ECO:0000256" key="6">
    <source>
        <dbReference type="RuleBase" id="RU361228"/>
    </source>
</evidence>